<keyword evidence="2" id="KW-0808">Transferase</keyword>
<reference evidence="2 3" key="1">
    <citation type="submission" date="2015-02" db="EMBL/GenBank/DDBJ databases">
        <title>Single-cell genomics of uncultivated deep-branching MTB reveals a conserved set of magnetosome genes.</title>
        <authorList>
            <person name="Kolinko S."/>
            <person name="Richter M."/>
            <person name="Glockner F.O."/>
            <person name="Brachmann A."/>
            <person name="Schuler D."/>
        </authorList>
    </citation>
    <scope>NUCLEOTIDE SEQUENCE [LARGE SCALE GENOMIC DNA]</scope>
    <source>
        <strain evidence="2">TM-1</strain>
    </source>
</reference>
<dbReference type="EMBL" id="LACI01002337">
    <property type="protein sequence ID" value="KJU82389.1"/>
    <property type="molecule type" value="Genomic_DNA"/>
</dbReference>
<keyword evidence="2" id="KW-0489">Methyltransferase</keyword>
<dbReference type="EC" id="2.1.1.-" evidence="2"/>
<dbReference type="InterPro" id="IPR029063">
    <property type="entry name" value="SAM-dependent_MTases_sf"/>
</dbReference>
<feature type="domain" description="Methyltransferase type 11" evidence="1">
    <location>
        <begin position="66"/>
        <end position="162"/>
    </location>
</feature>
<dbReference type="InterPro" id="IPR013216">
    <property type="entry name" value="Methyltransf_11"/>
</dbReference>
<accession>A0A0F3GKA9</accession>
<name>A0A0F3GKA9_9BACT</name>
<dbReference type="CDD" id="cd02440">
    <property type="entry name" value="AdoMet_MTases"/>
    <property type="match status" value="1"/>
</dbReference>
<proteinExistence type="predicted"/>
<protein>
    <submittedName>
        <fullName evidence="2">Methyltransferase type 11 domain protein</fullName>
        <ecNumber evidence="2">2.1.1.-</ecNumber>
    </submittedName>
</protein>
<dbReference type="Pfam" id="PF08241">
    <property type="entry name" value="Methyltransf_11"/>
    <property type="match status" value="1"/>
</dbReference>
<evidence type="ECO:0000259" key="1">
    <source>
        <dbReference type="Pfam" id="PF08241"/>
    </source>
</evidence>
<evidence type="ECO:0000313" key="3">
    <source>
        <dbReference type="Proteomes" id="UP000033423"/>
    </source>
</evidence>
<dbReference type="InterPro" id="IPR050508">
    <property type="entry name" value="Methyltransf_Superfamily"/>
</dbReference>
<gene>
    <name evidence="2" type="ORF">MBAV_005418</name>
</gene>
<evidence type="ECO:0000313" key="2">
    <source>
        <dbReference type="EMBL" id="KJU82389.1"/>
    </source>
</evidence>
<dbReference type="GO" id="GO:0008757">
    <property type="term" value="F:S-adenosylmethionine-dependent methyltransferase activity"/>
    <property type="evidence" value="ECO:0007669"/>
    <property type="project" value="InterPro"/>
</dbReference>
<dbReference type="PATRIC" id="fig|29290.4.peg.7168"/>
<comment type="caution">
    <text evidence="2">The sequence shown here is derived from an EMBL/GenBank/DDBJ whole genome shotgun (WGS) entry which is preliminary data.</text>
</comment>
<dbReference type="Proteomes" id="UP000033423">
    <property type="component" value="Unassembled WGS sequence"/>
</dbReference>
<dbReference type="PANTHER" id="PTHR42912:SF93">
    <property type="entry name" value="N6-ADENOSINE-METHYLTRANSFERASE TMT1A"/>
    <property type="match status" value="1"/>
</dbReference>
<dbReference type="AlphaFoldDB" id="A0A0F3GKA9"/>
<sequence length="252" mass="28267">MPILFKAPTRDQTAKFYDDLIAGRTRRGLWGAQARFDGTLISTKGSVKRHFTSNVAQYIRATDTVLDVGCGSGGFLPILSGLCARLVGIDITPSFVKKSRELVERLGLANTEIVHESCDHLPFDDSSFDAVVMLDVIHHMEDIRSSLKEVHRLLRPGGSVIVFEPNKLNPLVYIMCMLDPNERGLLSLGTKGIYRRLFAPYFTVERIDYNGMLIGPQQRLSLAISDLINHKRTVQLLGWLNARMFIVLKKPL</sequence>
<dbReference type="SUPFAM" id="SSF53335">
    <property type="entry name" value="S-adenosyl-L-methionine-dependent methyltransferases"/>
    <property type="match status" value="1"/>
</dbReference>
<dbReference type="PANTHER" id="PTHR42912">
    <property type="entry name" value="METHYLTRANSFERASE"/>
    <property type="match status" value="1"/>
</dbReference>
<dbReference type="Gene3D" id="3.40.50.150">
    <property type="entry name" value="Vaccinia Virus protein VP39"/>
    <property type="match status" value="1"/>
</dbReference>
<keyword evidence="3" id="KW-1185">Reference proteome</keyword>
<dbReference type="GO" id="GO:0032259">
    <property type="term" value="P:methylation"/>
    <property type="evidence" value="ECO:0007669"/>
    <property type="project" value="UniProtKB-KW"/>
</dbReference>
<organism evidence="2 3">
    <name type="scientific">Candidatus Magnetobacterium bavaricum</name>
    <dbReference type="NCBI Taxonomy" id="29290"/>
    <lineage>
        <taxon>Bacteria</taxon>
        <taxon>Pseudomonadati</taxon>
        <taxon>Nitrospirota</taxon>
        <taxon>Thermodesulfovibrionia</taxon>
        <taxon>Thermodesulfovibrionales</taxon>
        <taxon>Candidatus Magnetobacteriaceae</taxon>
        <taxon>Candidatus Magnetobacterium</taxon>
    </lineage>
</organism>